<evidence type="ECO:0000256" key="3">
    <source>
        <dbReference type="ARBA" id="ARBA00023125"/>
    </source>
</evidence>
<keyword evidence="2" id="KW-0067">ATP-binding</keyword>
<dbReference type="GO" id="GO:0140664">
    <property type="term" value="F:ATP-dependent DNA damage sensor activity"/>
    <property type="evidence" value="ECO:0007669"/>
    <property type="project" value="InterPro"/>
</dbReference>
<dbReference type="SMART" id="SM00534">
    <property type="entry name" value="MUTSac"/>
    <property type="match status" value="1"/>
</dbReference>
<dbReference type="Proteomes" id="UP000249891">
    <property type="component" value="Unassembled WGS sequence"/>
</dbReference>
<dbReference type="SUPFAM" id="SSF52540">
    <property type="entry name" value="P-loop containing nucleoside triphosphate hydrolases"/>
    <property type="match status" value="1"/>
</dbReference>
<dbReference type="GO" id="GO:0030983">
    <property type="term" value="F:mismatched DNA binding"/>
    <property type="evidence" value="ECO:0007669"/>
    <property type="project" value="InterPro"/>
</dbReference>
<feature type="domain" description="DNA mismatch repair proteins mutS family" evidence="4">
    <location>
        <begin position="1"/>
        <end position="113"/>
    </location>
</feature>
<dbReference type="InterPro" id="IPR027417">
    <property type="entry name" value="P-loop_NTPase"/>
</dbReference>
<sequence>MNYFLKKCNYRTLFLIDEFGTGSDPELGGALAEIFLEEFYHRKAFGVITTHYTNLKMLADELPHASNANMLFNDKTLEPIYKLIIGEAGSSFTFEVAQKNGIPFSLINRAKKK</sequence>
<dbReference type="PANTHER" id="PTHR11361">
    <property type="entry name" value="DNA MISMATCH REPAIR PROTEIN MUTS FAMILY MEMBER"/>
    <property type="match status" value="1"/>
</dbReference>
<gene>
    <name evidence="5" type="primary">mutS2_4</name>
    <name evidence="5" type="ORF">NCTC11546_02633</name>
</gene>
<proteinExistence type="predicted"/>
<evidence type="ECO:0000259" key="4">
    <source>
        <dbReference type="SMART" id="SM00534"/>
    </source>
</evidence>
<accession>A0A2X2UYE5</accession>
<dbReference type="Gene3D" id="3.40.50.300">
    <property type="entry name" value="P-loop containing nucleotide triphosphate hydrolases"/>
    <property type="match status" value="1"/>
</dbReference>
<keyword evidence="3" id="KW-0238">DNA-binding</keyword>
<evidence type="ECO:0000256" key="2">
    <source>
        <dbReference type="ARBA" id="ARBA00022840"/>
    </source>
</evidence>
<organism evidence="5 6">
    <name type="scientific">Capnocytophaga ochracea</name>
    <dbReference type="NCBI Taxonomy" id="1018"/>
    <lineage>
        <taxon>Bacteria</taxon>
        <taxon>Pseudomonadati</taxon>
        <taxon>Bacteroidota</taxon>
        <taxon>Flavobacteriia</taxon>
        <taxon>Flavobacteriales</taxon>
        <taxon>Flavobacteriaceae</taxon>
        <taxon>Capnocytophaga</taxon>
    </lineage>
</organism>
<dbReference type="InterPro" id="IPR045076">
    <property type="entry name" value="MutS"/>
</dbReference>
<evidence type="ECO:0000256" key="1">
    <source>
        <dbReference type="ARBA" id="ARBA00022741"/>
    </source>
</evidence>
<name>A0A2X2UYE5_CAPOC</name>
<keyword evidence="1" id="KW-0547">Nucleotide-binding</keyword>
<reference evidence="5 6" key="1">
    <citation type="submission" date="2018-06" db="EMBL/GenBank/DDBJ databases">
        <authorList>
            <consortium name="Pathogen Informatics"/>
            <person name="Doyle S."/>
        </authorList>
    </citation>
    <scope>NUCLEOTIDE SEQUENCE [LARGE SCALE GENOMIC DNA]</scope>
    <source>
        <strain evidence="5 6">NCTC11546</strain>
    </source>
</reference>
<dbReference type="GO" id="GO:0006298">
    <property type="term" value="P:mismatch repair"/>
    <property type="evidence" value="ECO:0007669"/>
    <property type="project" value="InterPro"/>
</dbReference>
<dbReference type="AlphaFoldDB" id="A0A2X2UYE5"/>
<dbReference type="Pfam" id="PF00488">
    <property type="entry name" value="MutS_V"/>
    <property type="match status" value="1"/>
</dbReference>
<dbReference type="PANTHER" id="PTHR11361:SF14">
    <property type="entry name" value="DNA MISMATCH REPAIR PROTEIN MUTS, TYPE 2"/>
    <property type="match status" value="1"/>
</dbReference>
<evidence type="ECO:0000313" key="5">
    <source>
        <dbReference type="EMBL" id="SQA94459.1"/>
    </source>
</evidence>
<evidence type="ECO:0000313" key="6">
    <source>
        <dbReference type="Proteomes" id="UP000249891"/>
    </source>
</evidence>
<dbReference type="InterPro" id="IPR000432">
    <property type="entry name" value="DNA_mismatch_repair_MutS_C"/>
</dbReference>
<dbReference type="GO" id="GO:0005524">
    <property type="term" value="F:ATP binding"/>
    <property type="evidence" value="ECO:0007669"/>
    <property type="project" value="UniProtKB-KW"/>
</dbReference>
<dbReference type="EMBL" id="UARG01000038">
    <property type="protein sequence ID" value="SQA94459.1"/>
    <property type="molecule type" value="Genomic_DNA"/>
</dbReference>
<protein>
    <submittedName>
        <fullName evidence="5">MutS2 protein</fullName>
    </submittedName>
</protein>